<evidence type="ECO:0000313" key="2">
    <source>
        <dbReference type="EMBL" id="PMD48623.1"/>
    </source>
</evidence>
<feature type="compositionally biased region" description="Acidic residues" evidence="1">
    <location>
        <begin position="404"/>
        <end position="414"/>
    </location>
</feature>
<evidence type="ECO:0000256" key="1">
    <source>
        <dbReference type="SAM" id="MobiDB-lite"/>
    </source>
</evidence>
<sequence>MTQPLTAYPWPLTFGVEWEFGVAYLKDDTIPLPHLDDASKILRFTTIDSDYEGKSVYEEKAEFFPHAIRSAIKRSIRNTIKEAGFLVGAIEKDPSEEAEVALWEVLDDTSLNNLIPGPYDWTCIEVHSPAYYFTGGSLKAIIDVCRLLSQTYGLSVNSSMALHVHVGDSNNGFDTETPTNIVAFLWAFEPQLNSLHSEKRQDFQFAGSMRESSPYSRGYFRNHGVRPHPLTGVLHFLNCKSTMELIEQANFNEPGQHNFKYSAYNFQGMADHAMGIPKKATIEFRQHRGTLSTEAAVNWIKTVVGIVDYIRKADNNTLLNLFRKVEHEKWEKLGDGEDAEREEKLGPILAESTFTIIDLLSELGLHGPAAYYKDRWVKLPKKPRQPTPAESEYTEEVIEKGSEEASEQVSEEVSETGTNTSQPQADKDADSDLEKTKSELDAENEKLDKEIA</sequence>
<accession>A0A2J6SCY1</accession>
<feature type="compositionally biased region" description="Basic and acidic residues" evidence="1">
    <location>
        <begin position="425"/>
        <end position="452"/>
    </location>
</feature>
<proteinExistence type="predicted"/>
<evidence type="ECO:0008006" key="4">
    <source>
        <dbReference type="Google" id="ProtNLM"/>
    </source>
</evidence>
<dbReference type="OrthoDB" id="412402at2759"/>
<evidence type="ECO:0000313" key="3">
    <source>
        <dbReference type="Proteomes" id="UP000235786"/>
    </source>
</evidence>
<feature type="region of interest" description="Disordered" evidence="1">
    <location>
        <begin position="380"/>
        <end position="452"/>
    </location>
</feature>
<keyword evidence="3" id="KW-1185">Reference proteome</keyword>
<reference evidence="2 3" key="1">
    <citation type="submission" date="2016-04" db="EMBL/GenBank/DDBJ databases">
        <title>A degradative enzymes factory behind the ericoid mycorrhizal symbiosis.</title>
        <authorList>
            <consortium name="DOE Joint Genome Institute"/>
            <person name="Martino E."/>
            <person name="Morin E."/>
            <person name="Grelet G."/>
            <person name="Kuo A."/>
            <person name="Kohler A."/>
            <person name="Daghino S."/>
            <person name="Barry K."/>
            <person name="Choi C."/>
            <person name="Cichocki N."/>
            <person name="Clum A."/>
            <person name="Copeland A."/>
            <person name="Hainaut M."/>
            <person name="Haridas S."/>
            <person name="Labutti K."/>
            <person name="Lindquist E."/>
            <person name="Lipzen A."/>
            <person name="Khouja H.-R."/>
            <person name="Murat C."/>
            <person name="Ohm R."/>
            <person name="Olson A."/>
            <person name="Spatafora J."/>
            <person name="Veneault-Fourrey C."/>
            <person name="Henrissat B."/>
            <person name="Grigoriev I."/>
            <person name="Martin F."/>
            <person name="Perotto S."/>
        </authorList>
    </citation>
    <scope>NUCLEOTIDE SEQUENCE [LARGE SCALE GENOMIC DNA]</scope>
    <source>
        <strain evidence="2 3">F</strain>
    </source>
</reference>
<dbReference type="Proteomes" id="UP000235786">
    <property type="component" value="Unassembled WGS sequence"/>
</dbReference>
<dbReference type="PANTHER" id="PTHR36847:SF1">
    <property type="entry name" value="AMIDOLIGASE ENZYME"/>
    <property type="match status" value="1"/>
</dbReference>
<protein>
    <recommendedName>
        <fullName evidence="4">Amidoligase enzyme</fullName>
    </recommendedName>
</protein>
<name>A0A2J6SCY1_HYAVF</name>
<dbReference type="InterPro" id="IPR022025">
    <property type="entry name" value="Amidoligase_2"/>
</dbReference>
<dbReference type="Pfam" id="PF12224">
    <property type="entry name" value="Amidoligase_2"/>
    <property type="match status" value="1"/>
</dbReference>
<dbReference type="AlphaFoldDB" id="A0A2J6SCY1"/>
<gene>
    <name evidence="2" type="ORF">L207DRAFT_627333</name>
</gene>
<dbReference type="EMBL" id="KZ613937">
    <property type="protein sequence ID" value="PMD48623.1"/>
    <property type="molecule type" value="Genomic_DNA"/>
</dbReference>
<organism evidence="2 3">
    <name type="scientific">Hyaloscypha variabilis (strain UAMH 11265 / GT02V1 / F)</name>
    <name type="common">Meliniomyces variabilis</name>
    <dbReference type="NCBI Taxonomy" id="1149755"/>
    <lineage>
        <taxon>Eukaryota</taxon>
        <taxon>Fungi</taxon>
        <taxon>Dikarya</taxon>
        <taxon>Ascomycota</taxon>
        <taxon>Pezizomycotina</taxon>
        <taxon>Leotiomycetes</taxon>
        <taxon>Helotiales</taxon>
        <taxon>Hyaloscyphaceae</taxon>
        <taxon>Hyaloscypha</taxon>
        <taxon>Hyaloscypha variabilis</taxon>
    </lineage>
</organism>
<dbReference type="PANTHER" id="PTHR36847">
    <property type="entry name" value="AMIDOLIGASE ENZYME"/>
    <property type="match status" value="1"/>
</dbReference>